<evidence type="ECO:0000313" key="2">
    <source>
        <dbReference type="EMBL" id="QOL81106.1"/>
    </source>
</evidence>
<evidence type="ECO:0000313" key="3">
    <source>
        <dbReference type="Proteomes" id="UP000594118"/>
    </source>
</evidence>
<dbReference type="Pfam" id="PF12770">
    <property type="entry name" value="CHAT"/>
    <property type="match status" value="1"/>
</dbReference>
<reference evidence="2 3" key="1">
    <citation type="submission" date="2019-10" db="EMBL/GenBank/DDBJ databases">
        <title>Pseudopuniceibacterium sp. HQ09 islated from Antarctica.</title>
        <authorList>
            <person name="Liao L."/>
            <person name="Su S."/>
            <person name="Chen B."/>
            <person name="Yu Y."/>
        </authorList>
    </citation>
    <scope>NUCLEOTIDE SEQUENCE [LARGE SCALE GENOMIC DNA]</scope>
    <source>
        <strain evidence="2 3">HQ09</strain>
    </source>
</reference>
<protein>
    <recommendedName>
        <fullName evidence="1">CHAT domain-containing protein</fullName>
    </recommendedName>
</protein>
<keyword evidence="3" id="KW-1185">Reference proteome</keyword>
<dbReference type="KEGG" id="pshq:F3W81_09965"/>
<organism evidence="2 3">
    <name type="scientific">Pseudooceanicola spongiae</name>
    <dbReference type="NCBI Taxonomy" id="2613965"/>
    <lineage>
        <taxon>Bacteria</taxon>
        <taxon>Pseudomonadati</taxon>
        <taxon>Pseudomonadota</taxon>
        <taxon>Alphaproteobacteria</taxon>
        <taxon>Rhodobacterales</taxon>
        <taxon>Paracoccaceae</taxon>
        <taxon>Pseudooceanicola</taxon>
    </lineage>
</organism>
<dbReference type="AlphaFoldDB" id="A0A7L9WNW3"/>
<dbReference type="EMBL" id="CP045201">
    <property type="protein sequence ID" value="QOL81106.1"/>
    <property type="molecule type" value="Genomic_DNA"/>
</dbReference>
<proteinExistence type="predicted"/>
<gene>
    <name evidence="2" type="ORF">F3W81_09965</name>
</gene>
<dbReference type="Proteomes" id="UP000594118">
    <property type="component" value="Chromosome"/>
</dbReference>
<dbReference type="InterPro" id="IPR024983">
    <property type="entry name" value="CHAT_dom"/>
</dbReference>
<dbReference type="RefSeq" id="WP_193083427.1">
    <property type="nucleotide sequence ID" value="NZ_CP045201.1"/>
</dbReference>
<name>A0A7L9WNW3_9RHOB</name>
<accession>A0A7L9WNW3</accession>
<sequence length="529" mass="57947">MQELCRRCRSGHSLSPEARRDFEVLAGYLAVNAGDQKVIRWALNTIARIGTQQGAANSVTVALTRHAEDPEIVGAAIAALAKLYRGAIPALSLKAPVSPEIRTLAAMQTVTAAQLGNVQLSIDIDLADAELLKLALIVIGLNRDIKHLLHPRYDNGQLVRALGQHDDAIVRQYSIWAVTENRALGLEHLGIPFERTEAEPDNVQAKLLELGASKISDPTERQDLILAGSSYHSVLAREGLAKGLLRSYYDGLGDITLDWARTEAEPRVRVLLAEHFGRYADCLPSYEETAIELASEGGDVRRHVLRGAEGKPLHNKLHREDPVVADLFGDDLNAHGGLIRMIKEQAKTKVLIMTATPNDQRLIRPDKEVAALRERMAAMPSQKRPLAFDSIYAAQLNQIQQELVRQRPAILHFSGHGAPGVLLFETEDGSTAPLDGDLLARVLKAYRDIECLVLHACYADDVAQKCLPYVDCVVGSTGAVNDETAARFSYLFYQSIAAGMGYEQAFEMGTTEVAFKSPKSADAYKLLVR</sequence>
<feature type="domain" description="CHAT" evidence="1">
    <location>
        <begin position="362"/>
        <end position="506"/>
    </location>
</feature>
<evidence type="ECO:0000259" key="1">
    <source>
        <dbReference type="Pfam" id="PF12770"/>
    </source>
</evidence>